<dbReference type="NCBIfam" id="NF047356">
    <property type="entry name" value="RNA_bind_RnpM"/>
    <property type="match status" value="1"/>
</dbReference>
<feature type="domain" description="YlxR" evidence="1">
    <location>
        <begin position="9"/>
        <end position="82"/>
    </location>
</feature>
<dbReference type="InterPro" id="IPR007393">
    <property type="entry name" value="YlxR_dom"/>
</dbReference>
<dbReference type="PANTHER" id="PTHR34215">
    <property type="entry name" value="BLL0784 PROTEIN"/>
    <property type="match status" value="1"/>
</dbReference>
<dbReference type="InterPro" id="IPR035931">
    <property type="entry name" value="YlxR-like_sf"/>
</dbReference>
<evidence type="ECO:0000313" key="2">
    <source>
        <dbReference type="EMBL" id="MBC8545874.1"/>
    </source>
</evidence>
<dbReference type="PANTHER" id="PTHR34215:SF1">
    <property type="entry name" value="YLXR DOMAIN-CONTAINING PROTEIN"/>
    <property type="match status" value="1"/>
</dbReference>
<dbReference type="InterPro" id="IPR037465">
    <property type="entry name" value="YlxR"/>
</dbReference>
<organism evidence="2 3">
    <name type="scientific">Ligaoa zhengdingensis</name>
    <dbReference type="NCBI Taxonomy" id="2763658"/>
    <lineage>
        <taxon>Bacteria</taxon>
        <taxon>Bacillati</taxon>
        <taxon>Bacillota</taxon>
        <taxon>Clostridia</taxon>
        <taxon>Eubacteriales</taxon>
        <taxon>Oscillospiraceae</taxon>
        <taxon>Ligaoa</taxon>
    </lineage>
</organism>
<evidence type="ECO:0000313" key="3">
    <source>
        <dbReference type="Proteomes" id="UP000653127"/>
    </source>
</evidence>
<gene>
    <name evidence="2" type="ORF">H8711_02830</name>
</gene>
<reference evidence="2" key="1">
    <citation type="submission" date="2020-08" db="EMBL/GenBank/DDBJ databases">
        <title>Genome public.</title>
        <authorList>
            <person name="Liu C."/>
            <person name="Sun Q."/>
        </authorList>
    </citation>
    <scope>NUCLEOTIDE SEQUENCE</scope>
    <source>
        <strain evidence="2">NSJ-31</strain>
    </source>
</reference>
<name>A0A926DYD6_9FIRM</name>
<dbReference type="SUPFAM" id="SSF64376">
    <property type="entry name" value="YlxR-like"/>
    <property type="match status" value="1"/>
</dbReference>
<keyword evidence="3" id="KW-1185">Reference proteome</keyword>
<dbReference type="RefSeq" id="WP_249282024.1">
    <property type="nucleotide sequence ID" value="NZ_JACRST010000002.1"/>
</dbReference>
<dbReference type="Pfam" id="PF04296">
    <property type="entry name" value="YlxR"/>
    <property type="match status" value="1"/>
</dbReference>
<evidence type="ECO:0000259" key="1">
    <source>
        <dbReference type="Pfam" id="PF04296"/>
    </source>
</evidence>
<dbReference type="AlphaFoldDB" id="A0A926DYD6"/>
<proteinExistence type="predicted"/>
<sequence>MQTKKIPMRMCSGCGKMKPKRELIRVVRSPQGEISLDTVGKKPGRGAYVCNNLDCLKKARKARRLERSLSCQIPDEVYNRMEEELEKGE</sequence>
<dbReference type="EMBL" id="JACRST010000002">
    <property type="protein sequence ID" value="MBC8545874.1"/>
    <property type="molecule type" value="Genomic_DNA"/>
</dbReference>
<dbReference type="Proteomes" id="UP000653127">
    <property type="component" value="Unassembled WGS sequence"/>
</dbReference>
<dbReference type="Gene3D" id="3.30.1230.10">
    <property type="entry name" value="YlxR-like"/>
    <property type="match status" value="1"/>
</dbReference>
<dbReference type="CDD" id="cd00279">
    <property type="entry name" value="YlxR"/>
    <property type="match status" value="1"/>
</dbReference>
<protein>
    <submittedName>
        <fullName evidence="2">YlxR family protein</fullName>
    </submittedName>
</protein>
<accession>A0A926DYD6</accession>
<comment type="caution">
    <text evidence="2">The sequence shown here is derived from an EMBL/GenBank/DDBJ whole genome shotgun (WGS) entry which is preliminary data.</text>
</comment>